<evidence type="ECO:0000256" key="3">
    <source>
        <dbReference type="ARBA" id="ARBA00022801"/>
    </source>
</evidence>
<dbReference type="GO" id="GO:0008237">
    <property type="term" value="F:metallopeptidase activity"/>
    <property type="evidence" value="ECO:0007669"/>
    <property type="project" value="UniProtKB-KW"/>
</dbReference>
<proteinExistence type="inferred from homology"/>
<dbReference type="Proteomes" id="UP001221217">
    <property type="component" value="Unassembled WGS sequence"/>
</dbReference>
<evidence type="ECO:0000256" key="4">
    <source>
        <dbReference type="ARBA" id="ARBA00022833"/>
    </source>
</evidence>
<keyword evidence="5" id="KW-0482">Metalloprotease</keyword>
<feature type="domain" description="MPN" evidence="7">
    <location>
        <begin position="105"/>
        <end position="226"/>
    </location>
</feature>
<dbReference type="NCBIfam" id="TIGR00608">
    <property type="entry name" value="radc"/>
    <property type="match status" value="1"/>
</dbReference>
<dbReference type="GO" id="GO:0006508">
    <property type="term" value="P:proteolysis"/>
    <property type="evidence" value="ECO:0007669"/>
    <property type="project" value="UniProtKB-KW"/>
</dbReference>
<dbReference type="NCBIfam" id="NF000642">
    <property type="entry name" value="PRK00024.1"/>
    <property type="match status" value="1"/>
</dbReference>
<dbReference type="CDD" id="cd08071">
    <property type="entry name" value="MPN_DUF2466"/>
    <property type="match status" value="1"/>
</dbReference>
<sequence>MKTEKYYSKIGELPKNERPRELLFEHGPEYLSDQQLIAIMLGSGTRGNDVMKLSEAVLEIYQKNPVEIIEPDRFCDIDGLGAAKAAQLSAALEFARRRMMPSTKRISSPADAVPLLFHYASCRKEHFLCISLNGAHEVIAVRVVSIGTLNRTLVHPREVFTDPLADTANGIICAHNHPSGNTEPSREDIELTERLREAGILLGINLLDHLIISETGYYSFLENGLL</sequence>
<dbReference type="PROSITE" id="PS50249">
    <property type="entry name" value="MPN"/>
    <property type="match status" value="1"/>
</dbReference>
<name>A0AAJ1MNR8_9SPIO</name>
<evidence type="ECO:0000256" key="6">
    <source>
        <dbReference type="RuleBase" id="RU003797"/>
    </source>
</evidence>
<dbReference type="InterPro" id="IPR025657">
    <property type="entry name" value="RadC_JAB"/>
</dbReference>
<dbReference type="PROSITE" id="PS01302">
    <property type="entry name" value="UPF0758"/>
    <property type="match status" value="1"/>
</dbReference>
<dbReference type="PANTHER" id="PTHR30471">
    <property type="entry name" value="DNA REPAIR PROTEIN RADC"/>
    <property type="match status" value="1"/>
</dbReference>
<reference evidence="8 9" key="1">
    <citation type="submission" date="2022-12" db="EMBL/GenBank/DDBJ databases">
        <title>Metagenome assembled genome from gulf of manar.</title>
        <authorList>
            <person name="Kohli P."/>
            <person name="Pk S."/>
            <person name="Venkata Ramana C."/>
            <person name="Sasikala C."/>
        </authorList>
    </citation>
    <scope>NUCLEOTIDE SEQUENCE [LARGE SCALE GENOMIC DNA]</scope>
    <source>
        <strain evidence="8">JB008</strain>
    </source>
</reference>
<evidence type="ECO:0000259" key="7">
    <source>
        <dbReference type="PROSITE" id="PS50249"/>
    </source>
</evidence>
<protein>
    <submittedName>
        <fullName evidence="8">DNA repair protein RadC</fullName>
    </submittedName>
</protein>
<dbReference type="InterPro" id="IPR046778">
    <property type="entry name" value="UPF0758_N"/>
</dbReference>
<gene>
    <name evidence="8" type="primary">radC</name>
    <name evidence="8" type="ORF">PQJ61_08110</name>
</gene>
<evidence type="ECO:0000256" key="2">
    <source>
        <dbReference type="ARBA" id="ARBA00022723"/>
    </source>
</evidence>
<dbReference type="InterPro" id="IPR020891">
    <property type="entry name" value="UPF0758_CS"/>
</dbReference>
<keyword evidence="2" id="KW-0479">Metal-binding</keyword>
<dbReference type="PANTHER" id="PTHR30471:SF3">
    <property type="entry name" value="UPF0758 PROTEIN YEES-RELATED"/>
    <property type="match status" value="1"/>
</dbReference>
<dbReference type="EMBL" id="JAQQAL010000017">
    <property type="protein sequence ID" value="MDC7226714.1"/>
    <property type="molecule type" value="Genomic_DNA"/>
</dbReference>
<dbReference type="AlphaFoldDB" id="A0AAJ1MNR8"/>
<evidence type="ECO:0000256" key="1">
    <source>
        <dbReference type="ARBA" id="ARBA00022670"/>
    </source>
</evidence>
<evidence type="ECO:0000313" key="8">
    <source>
        <dbReference type="EMBL" id="MDC7226714.1"/>
    </source>
</evidence>
<dbReference type="Gene3D" id="3.40.140.10">
    <property type="entry name" value="Cytidine Deaminase, domain 2"/>
    <property type="match status" value="1"/>
</dbReference>
<keyword evidence="4" id="KW-0862">Zinc</keyword>
<dbReference type="InterPro" id="IPR001405">
    <property type="entry name" value="UPF0758"/>
</dbReference>
<comment type="similarity">
    <text evidence="6">Belongs to the UPF0758 family.</text>
</comment>
<keyword evidence="1" id="KW-0645">Protease</keyword>
<dbReference type="Pfam" id="PF04002">
    <property type="entry name" value="RadC"/>
    <property type="match status" value="1"/>
</dbReference>
<evidence type="ECO:0000313" key="9">
    <source>
        <dbReference type="Proteomes" id="UP001221217"/>
    </source>
</evidence>
<dbReference type="GO" id="GO:0046872">
    <property type="term" value="F:metal ion binding"/>
    <property type="evidence" value="ECO:0007669"/>
    <property type="project" value="UniProtKB-KW"/>
</dbReference>
<evidence type="ECO:0000256" key="5">
    <source>
        <dbReference type="ARBA" id="ARBA00023049"/>
    </source>
</evidence>
<accession>A0AAJ1MNR8</accession>
<keyword evidence="3" id="KW-0378">Hydrolase</keyword>
<comment type="caution">
    <text evidence="8">The sequence shown here is derived from an EMBL/GenBank/DDBJ whole genome shotgun (WGS) entry which is preliminary data.</text>
</comment>
<dbReference type="Pfam" id="PF20582">
    <property type="entry name" value="UPF0758_N"/>
    <property type="match status" value="1"/>
</dbReference>
<dbReference type="InterPro" id="IPR037518">
    <property type="entry name" value="MPN"/>
</dbReference>
<organism evidence="8 9">
    <name type="scientific">Candidatus Thalassospirochaeta sargassi</name>
    <dbReference type="NCBI Taxonomy" id="3119039"/>
    <lineage>
        <taxon>Bacteria</taxon>
        <taxon>Pseudomonadati</taxon>
        <taxon>Spirochaetota</taxon>
        <taxon>Spirochaetia</taxon>
        <taxon>Spirochaetales</taxon>
        <taxon>Spirochaetaceae</taxon>
        <taxon>Candidatus Thalassospirochaeta</taxon>
    </lineage>
</organism>